<sequence>MKEILINQILPIVDTSVVAILAVIIKQVGNSIIDFFIQKKSEISQKIKINEHQKEINTAREVWNIVEEKFRITENATELLTSKADEFDKVLMERIPELSKENLEFLRQTIAGEVNRGRDMLAKDSKAQ</sequence>
<reference evidence="2" key="1">
    <citation type="submission" date="2014-12" db="EMBL/GenBank/DDBJ databases">
        <title>Genome sequence of Clostridium beijerinckii strain 59B.</title>
        <authorList>
            <person name="Little G.T."/>
            <person name="Minton N.P."/>
        </authorList>
    </citation>
    <scope>NUCLEOTIDE SEQUENCE [LARGE SCALE GENOMIC DNA]</scope>
    <source>
        <strain evidence="2">59B</strain>
    </source>
</reference>
<proteinExistence type="predicted"/>
<evidence type="ECO:0000313" key="2">
    <source>
        <dbReference type="Proteomes" id="UP000031866"/>
    </source>
</evidence>
<gene>
    <name evidence="1" type="ORF">LF65_03868</name>
</gene>
<protein>
    <submittedName>
        <fullName evidence="1">Cobalt ABC transporter permease</fullName>
    </submittedName>
</protein>
<accession>A0A0B5QDU4</accession>
<dbReference type="Proteomes" id="UP000031866">
    <property type="component" value="Chromosome"/>
</dbReference>
<dbReference type="AlphaFoldDB" id="A0A0B5QDU4"/>
<dbReference type="EMBL" id="CP010086">
    <property type="protein sequence ID" value="AJH00420.1"/>
    <property type="molecule type" value="Genomic_DNA"/>
</dbReference>
<organism evidence="1 2">
    <name type="scientific">Clostridium beijerinckii</name>
    <name type="common">Clostridium MP</name>
    <dbReference type="NCBI Taxonomy" id="1520"/>
    <lineage>
        <taxon>Bacteria</taxon>
        <taxon>Bacillati</taxon>
        <taxon>Bacillota</taxon>
        <taxon>Clostridia</taxon>
        <taxon>Eubacteriales</taxon>
        <taxon>Clostridiaceae</taxon>
        <taxon>Clostridium</taxon>
    </lineage>
</organism>
<dbReference type="KEGG" id="cbei:LF65_03868"/>
<name>A0A0B5QDU4_CLOBE</name>
<dbReference type="RefSeq" id="WP_041898177.1">
    <property type="nucleotide sequence ID" value="NZ_CP010086.2"/>
</dbReference>
<evidence type="ECO:0000313" key="1">
    <source>
        <dbReference type="EMBL" id="AJH00420.1"/>
    </source>
</evidence>
<dbReference type="OrthoDB" id="1936745at2"/>